<name>A0A387C2N7_9MICO</name>
<evidence type="ECO:0000313" key="4">
    <source>
        <dbReference type="EMBL" id="AYG04791.1"/>
    </source>
</evidence>
<evidence type="ECO:0000256" key="2">
    <source>
        <dbReference type="SAM" id="MobiDB-lite"/>
    </source>
</evidence>
<dbReference type="OrthoDB" id="8117292at2"/>
<comment type="similarity">
    <text evidence="1">Belongs to the AHA1 family.</text>
</comment>
<dbReference type="InterPro" id="IPR013538">
    <property type="entry name" value="ASHA1/2-like_C"/>
</dbReference>
<reference evidence="4 5" key="1">
    <citation type="submission" date="2018-09" db="EMBL/GenBank/DDBJ databases">
        <title>Genome sequencing of strain 2DFW10M-5.</title>
        <authorList>
            <person name="Heo J."/>
            <person name="Kim S.-J."/>
            <person name="Kwon S.-W."/>
        </authorList>
    </citation>
    <scope>NUCLEOTIDE SEQUENCE [LARGE SCALE GENOMIC DNA]</scope>
    <source>
        <strain evidence="4 5">2DFW10M-5</strain>
    </source>
</reference>
<dbReference type="Proteomes" id="UP000275069">
    <property type="component" value="Chromosome"/>
</dbReference>
<dbReference type="Pfam" id="PF08327">
    <property type="entry name" value="AHSA1"/>
    <property type="match status" value="1"/>
</dbReference>
<feature type="region of interest" description="Disordered" evidence="2">
    <location>
        <begin position="1"/>
        <end position="20"/>
    </location>
</feature>
<proteinExistence type="inferred from homology"/>
<evidence type="ECO:0000313" key="5">
    <source>
        <dbReference type="Proteomes" id="UP000275069"/>
    </source>
</evidence>
<organism evidence="4 5">
    <name type="scientific">Gryllotalpicola protaetiae</name>
    <dbReference type="NCBI Taxonomy" id="2419771"/>
    <lineage>
        <taxon>Bacteria</taxon>
        <taxon>Bacillati</taxon>
        <taxon>Actinomycetota</taxon>
        <taxon>Actinomycetes</taxon>
        <taxon>Micrococcales</taxon>
        <taxon>Microbacteriaceae</taxon>
        <taxon>Gryllotalpicola</taxon>
    </lineage>
</organism>
<dbReference type="AlphaFoldDB" id="A0A387C2N7"/>
<keyword evidence="5" id="KW-1185">Reference proteome</keyword>
<dbReference type="EMBL" id="CP032624">
    <property type="protein sequence ID" value="AYG04791.1"/>
    <property type="molecule type" value="Genomic_DNA"/>
</dbReference>
<gene>
    <name evidence="4" type="ORF">D7I44_15485</name>
</gene>
<evidence type="ECO:0000259" key="3">
    <source>
        <dbReference type="Pfam" id="PF08327"/>
    </source>
</evidence>
<dbReference type="KEGG" id="gry:D7I44_15485"/>
<sequence length="203" mass="22135">MRLRCASTSAPDGAPMASRSSTRCFTGSVRVTSSTSGALRRHPFNATLKLHIGGRMEIRQSIEISAPIETVWRLVSEPGWWINDGELEPHEVSLSADADGTMIAEVRGHSWGTWRLVVVELLENEYAAFRWAPHAAAGRDATGPTGSTLIEFILRQASDRVVVEVVESGFDELDLSAEKIAANYRDNDEGWGQELAALKAAAE</sequence>
<accession>A0A387C2N7</accession>
<feature type="domain" description="Activator of Hsp90 ATPase homologue 1/2-like C-terminal" evidence="3">
    <location>
        <begin position="66"/>
        <end position="202"/>
    </location>
</feature>
<evidence type="ECO:0000256" key="1">
    <source>
        <dbReference type="ARBA" id="ARBA00006817"/>
    </source>
</evidence>
<feature type="compositionally biased region" description="Polar residues" evidence="2">
    <location>
        <begin position="1"/>
        <end position="10"/>
    </location>
</feature>
<dbReference type="SUPFAM" id="SSF55961">
    <property type="entry name" value="Bet v1-like"/>
    <property type="match status" value="1"/>
</dbReference>
<dbReference type="InterPro" id="IPR023393">
    <property type="entry name" value="START-like_dom_sf"/>
</dbReference>
<protein>
    <recommendedName>
        <fullName evidence="3">Activator of Hsp90 ATPase homologue 1/2-like C-terminal domain-containing protein</fullName>
    </recommendedName>
</protein>
<dbReference type="Gene3D" id="3.30.530.20">
    <property type="match status" value="1"/>
</dbReference>